<name>A0AAX6TEK0_HETGA</name>
<evidence type="ECO:0000256" key="1">
    <source>
        <dbReference type="SAM" id="MobiDB-lite"/>
    </source>
</evidence>
<proteinExistence type="predicted"/>
<protein>
    <submittedName>
        <fullName evidence="3">Uncharacterized protein C3orf30 homolog</fullName>
    </submittedName>
</protein>
<keyword evidence="2" id="KW-1185">Reference proteome</keyword>
<feature type="compositionally biased region" description="Basic and acidic residues" evidence="1">
    <location>
        <begin position="81"/>
        <end position="92"/>
    </location>
</feature>
<reference evidence="3" key="1">
    <citation type="submission" date="2025-08" db="UniProtKB">
        <authorList>
            <consortium name="RefSeq"/>
        </authorList>
    </citation>
    <scope>IDENTIFICATION</scope>
</reference>
<evidence type="ECO:0000313" key="2">
    <source>
        <dbReference type="Proteomes" id="UP000694906"/>
    </source>
</evidence>
<dbReference type="Pfam" id="PF17819">
    <property type="entry name" value="Tex55"/>
    <property type="match status" value="1"/>
</dbReference>
<feature type="compositionally biased region" description="Polar residues" evidence="1">
    <location>
        <begin position="182"/>
        <end position="192"/>
    </location>
</feature>
<sequence>MDEPLEEALSVSMGHESTATLPTTNPTNNLEDDNQPKGKADDYTDHRVADQNIQIVHGQPKAISAQADHKVSEDTGYTIHDQFDQKSSEPTDGKTSSQADDVAHGQTDHRVSGLMDGTAEQVDRRLSSQPDRRASEQVGQRVSDQAQRKASEQIDHRGSSQADRRASEQGEHRLSRQAKGRASQQVDDTLSMPSDGGASGNDQQRISDQETSDQETSEQIDFRLFNLAVRTEKADPILSDQDEHRTAIKFDQVYNQATKLTEQQAVYQADSSADKFMVGRDAYSEEDQINNFIDTQADQENYPSSYKTLDQIEDRVFAQFRKQDKQDDYRIQPCKFEASQFLDQKPRLSETTESESPTTSQAFSLDGTRFTNNFPPKGHACCSKLPSILSKLDSNTTQEKTQATEIKPDDFSEFKQEKTFHTEKQTLKGRFPPIVYEDPYQASLQYMEEHDILQIFQSLDNPQCEPYSGSYYPYAMYHQHPLMQQMQAPDTSILRRSES</sequence>
<dbReference type="GeneID" id="101724000"/>
<feature type="compositionally biased region" description="Basic and acidic residues" evidence="1">
    <location>
        <begin position="101"/>
        <end position="111"/>
    </location>
</feature>
<dbReference type="InterPro" id="IPR040760">
    <property type="entry name" value="Tex55"/>
</dbReference>
<organism evidence="2 3">
    <name type="scientific">Heterocephalus glaber</name>
    <name type="common">Naked mole rat</name>
    <dbReference type="NCBI Taxonomy" id="10181"/>
    <lineage>
        <taxon>Eukaryota</taxon>
        <taxon>Metazoa</taxon>
        <taxon>Chordata</taxon>
        <taxon>Craniata</taxon>
        <taxon>Vertebrata</taxon>
        <taxon>Euteleostomi</taxon>
        <taxon>Mammalia</taxon>
        <taxon>Eutheria</taxon>
        <taxon>Euarchontoglires</taxon>
        <taxon>Glires</taxon>
        <taxon>Rodentia</taxon>
        <taxon>Hystricomorpha</taxon>
        <taxon>Bathyergidae</taxon>
        <taxon>Heterocephalus</taxon>
    </lineage>
</organism>
<feature type="region of interest" description="Disordered" evidence="1">
    <location>
        <begin position="343"/>
        <end position="367"/>
    </location>
</feature>
<evidence type="ECO:0000313" key="3">
    <source>
        <dbReference type="RefSeq" id="XP_021120812.1"/>
    </source>
</evidence>
<feature type="compositionally biased region" description="Basic and acidic residues" evidence="1">
    <location>
        <begin position="34"/>
        <end position="49"/>
    </location>
</feature>
<dbReference type="CTD" id="152405"/>
<dbReference type="PANTHER" id="PTHR47110">
    <property type="entry name" value="TESTIS-SPECIFIC EXPRESSED PROTEIN 55"/>
    <property type="match status" value="1"/>
</dbReference>
<dbReference type="Proteomes" id="UP000694906">
    <property type="component" value="Unplaced"/>
</dbReference>
<feature type="compositionally biased region" description="Basic and acidic residues" evidence="1">
    <location>
        <begin position="121"/>
        <end position="135"/>
    </location>
</feature>
<accession>A0AAX6TEK0</accession>
<feature type="region of interest" description="Disordered" evidence="1">
    <location>
        <begin position="1"/>
        <end position="220"/>
    </location>
</feature>
<feature type="compositionally biased region" description="Low complexity" evidence="1">
    <location>
        <begin position="351"/>
        <end position="360"/>
    </location>
</feature>
<feature type="compositionally biased region" description="Basic and acidic residues" evidence="1">
    <location>
        <begin position="146"/>
        <end position="174"/>
    </location>
</feature>
<dbReference type="RefSeq" id="XP_021120812.1">
    <property type="nucleotide sequence ID" value="XM_021265153.1"/>
</dbReference>
<dbReference type="AlphaFoldDB" id="A0AAX6TEK0"/>
<dbReference type="GO" id="GO:0005634">
    <property type="term" value="C:nucleus"/>
    <property type="evidence" value="ECO:0007669"/>
    <property type="project" value="TreeGrafter"/>
</dbReference>
<feature type="compositionally biased region" description="Low complexity" evidence="1">
    <location>
        <begin position="20"/>
        <end position="29"/>
    </location>
</feature>
<gene>
    <name evidence="3" type="primary">CUNH3orf30</name>
</gene>
<dbReference type="PANTHER" id="PTHR47110:SF1">
    <property type="entry name" value="TESTIS-SPECIFIC EXPRESSED PROTEIN 55"/>
    <property type="match status" value="1"/>
</dbReference>